<gene>
    <name evidence="7" type="ordered locus">MGMSRv2__2173</name>
</gene>
<evidence type="ECO:0000313" key="7">
    <source>
        <dbReference type="EMBL" id="CDK99388.1"/>
    </source>
</evidence>
<dbReference type="CDD" id="cd06581">
    <property type="entry name" value="TM_PBP1_LivM_like"/>
    <property type="match status" value="1"/>
</dbReference>
<dbReference type="Pfam" id="PF02653">
    <property type="entry name" value="BPD_transp_2"/>
    <property type="match status" value="1"/>
</dbReference>
<evidence type="ECO:0000256" key="5">
    <source>
        <dbReference type="ARBA" id="ARBA00023136"/>
    </source>
</evidence>
<comment type="subcellular location">
    <subcellularLocation>
        <location evidence="1">Cell membrane</location>
        <topology evidence="1">Multi-pass membrane protein</topology>
    </subcellularLocation>
</comment>
<keyword evidence="5 6" id="KW-0472">Membrane</keyword>
<feature type="transmembrane region" description="Helical" evidence="6">
    <location>
        <begin position="250"/>
        <end position="275"/>
    </location>
</feature>
<dbReference type="InterPro" id="IPR043428">
    <property type="entry name" value="LivM-like"/>
</dbReference>
<dbReference type="Proteomes" id="UP000018922">
    <property type="component" value="Chromosome I"/>
</dbReference>
<dbReference type="InterPro" id="IPR001851">
    <property type="entry name" value="ABC_transp_permease"/>
</dbReference>
<evidence type="ECO:0000256" key="6">
    <source>
        <dbReference type="SAM" id="Phobius"/>
    </source>
</evidence>
<reference evidence="7 8" key="1">
    <citation type="journal article" date="2014" name="Genome Announc.">
        <title>Complete genome sequence of Magnetospirillum gryphiswaldense MSR-1.</title>
        <authorList>
            <person name="Wang X."/>
            <person name="Wang Q."/>
            <person name="Zhang W."/>
            <person name="Wang Y."/>
            <person name="Li L."/>
            <person name="Wen T."/>
            <person name="Zhang T."/>
            <person name="Zhang Y."/>
            <person name="Xu J."/>
            <person name="Hu J."/>
            <person name="Li S."/>
            <person name="Liu L."/>
            <person name="Liu J."/>
            <person name="Jiang W."/>
            <person name="Tian J."/>
            <person name="Li Y."/>
            <person name="Schuler D."/>
            <person name="Wang L."/>
            <person name="Li J."/>
        </authorList>
    </citation>
    <scope>NUCLEOTIDE SEQUENCE [LARGE SCALE GENOMIC DNA]</scope>
    <source>
        <strain evidence="8">DSM 6361 / JCM 21280 / NBRC 15271 / MSR-1</strain>
    </source>
</reference>
<keyword evidence="8" id="KW-1185">Reference proteome</keyword>
<evidence type="ECO:0000256" key="2">
    <source>
        <dbReference type="ARBA" id="ARBA00022475"/>
    </source>
</evidence>
<dbReference type="EMBL" id="HG794546">
    <property type="protein sequence ID" value="CDK99388.1"/>
    <property type="molecule type" value="Genomic_DNA"/>
</dbReference>
<organism evidence="7 8">
    <name type="scientific">Magnetospirillum gryphiswaldense (strain DSM 6361 / JCM 21280 / NBRC 15271 / MSR-1)</name>
    <dbReference type="NCBI Taxonomy" id="431944"/>
    <lineage>
        <taxon>Bacteria</taxon>
        <taxon>Pseudomonadati</taxon>
        <taxon>Pseudomonadota</taxon>
        <taxon>Alphaproteobacteria</taxon>
        <taxon>Rhodospirillales</taxon>
        <taxon>Rhodospirillaceae</taxon>
        <taxon>Magnetospirillum</taxon>
    </lineage>
</organism>
<dbReference type="KEGG" id="mgy:MGMSRv2__2173"/>
<feature type="transmembrane region" description="Helical" evidence="6">
    <location>
        <begin position="86"/>
        <end position="105"/>
    </location>
</feature>
<evidence type="ECO:0000256" key="3">
    <source>
        <dbReference type="ARBA" id="ARBA00022692"/>
    </source>
</evidence>
<keyword evidence="3 6" id="KW-0812">Transmembrane</keyword>
<dbReference type="STRING" id="1430440.MGMSRv2__2173"/>
<evidence type="ECO:0000256" key="1">
    <source>
        <dbReference type="ARBA" id="ARBA00004651"/>
    </source>
</evidence>
<evidence type="ECO:0000256" key="4">
    <source>
        <dbReference type="ARBA" id="ARBA00022989"/>
    </source>
</evidence>
<name>V6F4H5_MAGGM</name>
<feature type="transmembrane region" description="Helical" evidence="6">
    <location>
        <begin position="117"/>
        <end position="133"/>
    </location>
</feature>
<feature type="transmembrane region" description="Helical" evidence="6">
    <location>
        <begin position="164"/>
        <end position="183"/>
    </location>
</feature>
<dbReference type="GO" id="GO:0005886">
    <property type="term" value="C:plasma membrane"/>
    <property type="evidence" value="ECO:0007669"/>
    <property type="project" value="UniProtKB-SubCell"/>
</dbReference>
<keyword evidence="2" id="KW-1003">Cell membrane</keyword>
<dbReference type="PANTHER" id="PTHR30482:SF18">
    <property type="entry name" value="BRANCHED AMINO ACID TRANSPORT SYSTEM PERMEASE"/>
    <property type="match status" value="1"/>
</dbReference>
<evidence type="ECO:0000313" key="8">
    <source>
        <dbReference type="Proteomes" id="UP000018922"/>
    </source>
</evidence>
<accession>V6F4H5</accession>
<dbReference type="eggNOG" id="COG4177">
    <property type="taxonomic scope" value="Bacteria"/>
</dbReference>
<dbReference type="AlphaFoldDB" id="V6F4H5"/>
<dbReference type="PANTHER" id="PTHR30482">
    <property type="entry name" value="HIGH-AFFINITY BRANCHED-CHAIN AMINO ACID TRANSPORT SYSTEM PERMEASE"/>
    <property type="match status" value="1"/>
</dbReference>
<sequence length="321" mass="33643">MSMTKSSLLTARVGGMALLSAVLALAPLGFANAYYYDVAVGALFNAIICVGLNLLIGYGGQISLGHGAFFALGAYGSAIATSRWGVPPLAAMVASATLVGLMAFVIARPILRLKGHYLAMATLGIGMIIYIVLKTEAQWTGGPDGMGVDPLAVAGLALSTDRQWYWLSAALLLLAVWLSLNLVQSPVGRALRAGHGAEIGAQVVGVDTSHYKVLMFVVSAVFASVVGSLFAHKNGFITPDIASFHRSIELVTMVVLGGMASIFGSVLGAFILTVLPQMLTAFDDYEAMIFGAIMMGTMIFLPKGLLPSLILLIRKRMGGRS</sequence>
<dbReference type="GO" id="GO:0015658">
    <property type="term" value="F:branched-chain amino acid transmembrane transporter activity"/>
    <property type="evidence" value="ECO:0007669"/>
    <property type="project" value="InterPro"/>
</dbReference>
<proteinExistence type="predicted"/>
<feature type="transmembrane region" description="Helical" evidence="6">
    <location>
        <begin position="287"/>
        <end position="313"/>
    </location>
</feature>
<keyword evidence="4 6" id="KW-1133">Transmembrane helix</keyword>
<protein>
    <submittedName>
        <fullName evidence="7">High-affinity branched-chain amino acid transport system permease</fullName>
    </submittedName>
</protein>
<dbReference type="HOGENOM" id="CLU_031365_2_2_5"/>